<sequence length="176" mass="19778">MFLGEYLKHFWSSYPITISYLYDKVSRIKDAMSHIYPKLQIDSSDIWEPTTFILNHSNHQVTIDSKKVMVIEENYSADLFIKIPFGLSGQFVLMCSNGTSHPFSTNNDVSCQDLQVRSLSSEQNQNLPVIEKLGANLPLYEAAAALAVAVESSTWVEGKWSGQGCRATWEEYLGSA</sequence>
<dbReference type="PANTHER" id="PTHR31149">
    <property type="entry name" value="EXPRESSED PROTEIN"/>
    <property type="match status" value="1"/>
</dbReference>
<dbReference type="PANTHER" id="PTHR31149:SF7">
    <property type="entry name" value="EXPRESSED PROTEIN"/>
    <property type="match status" value="1"/>
</dbReference>
<feature type="domain" description="DUF7046" evidence="1">
    <location>
        <begin position="40"/>
        <end position="113"/>
    </location>
</feature>
<dbReference type="GO" id="GO:0005886">
    <property type="term" value="C:plasma membrane"/>
    <property type="evidence" value="ECO:0007669"/>
    <property type="project" value="TreeGrafter"/>
</dbReference>
<dbReference type="InterPro" id="IPR055474">
    <property type="entry name" value="DUF7046"/>
</dbReference>
<dbReference type="OrthoDB" id="1890867at2759"/>
<dbReference type="Proteomes" id="UP001141806">
    <property type="component" value="Unassembled WGS sequence"/>
</dbReference>
<evidence type="ECO:0000313" key="2">
    <source>
        <dbReference type="EMBL" id="KAJ4952150.1"/>
    </source>
</evidence>
<accession>A0A9Q0GTG6</accession>
<comment type="caution">
    <text evidence="2">The sequence shown here is derived from an EMBL/GenBank/DDBJ whole genome shotgun (WGS) entry which is preliminary data.</text>
</comment>
<dbReference type="Pfam" id="PF23080">
    <property type="entry name" value="DUF7046"/>
    <property type="match status" value="1"/>
</dbReference>
<gene>
    <name evidence="2" type="ORF">NE237_028982</name>
</gene>
<dbReference type="EMBL" id="JAMYWD010000012">
    <property type="protein sequence ID" value="KAJ4952150.1"/>
    <property type="molecule type" value="Genomic_DNA"/>
</dbReference>
<dbReference type="AlphaFoldDB" id="A0A9Q0GTG6"/>
<keyword evidence="3" id="KW-1185">Reference proteome</keyword>
<organism evidence="2 3">
    <name type="scientific">Protea cynaroides</name>
    <dbReference type="NCBI Taxonomy" id="273540"/>
    <lineage>
        <taxon>Eukaryota</taxon>
        <taxon>Viridiplantae</taxon>
        <taxon>Streptophyta</taxon>
        <taxon>Embryophyta</taxon>
        <taxon>Tracheophyta</taxon>
        <taxon>Spermatophyta</taxon>
        <taxon>Magnoliopsida</taxon>
        <taxon>Proteales</taxon>
        <taxon>Proteaceae</taxon>
        <taxon>Protea</taxon>
    </lineage>
</organism>
<evidence type="ECO:0000313" key="3">
    <source>
        <dbReference type="Proteomes" id="UP001141806"/>
    </source>
</evidence>
<reference evidence="2" key="1">
    <citation type="journal article" date="2023" name="Plant J.">
        <title>The genome of the king protea, Protea cynaroides.</title>
        <authorList>
            <person name="Chang J."/>
            <person name="Duong T.A."/>
            <person name="Schoeman C."/>
            <person name="Ma X."/>
            <person name="Roodt D."/>
            <person name="Barker N."/>
            <person name="Li Z."/>
            <person name="Van de Peer Y."/>
            <person name="Mizrachi E."/>
        </authorList>
    </citation>
    <scope>NUCLEOTIDE SEQUENCE</scope>
    <source>
        <tissue evidence="2">Young leaves</tissue>
    </source>
</reference>
<name>A0A9Q0GTG6_9MAGN</name>
<protein>
    <recommendedName>
        <fullName evidence="1">DUF7046 domain-containing protein</fullName>
    </recommendedName>
</protein>
<proteinExistence type="predicted"/>
<evidence type="ECO:0000259" key="1">
    <source>
        <dbReference type="Pfam" id="PF23080"/>
    </source>
</evidence>